<protein>
    <recommendedName>
        <fullName evidence="3">Fungal-type protein kinase domain-containing protein</fullName>
    </recommendedName>
</protein>
<accession>A0A1Q5T2V9</accession>
<evidence type="ECO:0000313" key="1">
    <source>
        <dbReference type="EMBL" id="OKO94578.1"/>
    </source>
</evidence>
<evidence type="ECO:0000313" key="2">
    <source>
        <dbReference type="Proteomes" id="UP000186955"/>
    </source>
</evidence>
<proteinExistence type="predicted"/>
<evidence type="ECO:0008006" key="3">
    <source>
        <dbReference type="Google" id="ProtNLM"/>
    </source>
</evidence>
<comment type="caution">
    <text evidence="1">The sequence shown here is derived from an EMBL/GenBank/DDBJ whole genome shotgun (WGS) entry which is preliminary data.</text>
</comment>
<gene>
    <name evidence="1" type="ORF">PENSUB_11845</name>
</gene>
<sequence length="200" mass="23088">MSSPYSARFFKGIDPGTIVTLDRPSPSWWKIIEKLNEHDHQVNVEENEESGFVSFASAKALCCDPKRRSKKAFMRIYKQVPHRKTEMWDIDSRGRQATTYPPRELTACIDLTQNGSSNTPKLFEYKIGTHDRSGLVLGGFIIWLVWEIVPRLRLGDGYGADTVWALESDEMEQIRVAFVKALPFLVGEFYEWKPKRPFRS</sequence>
<dbReference type="Proteomes" id="UP000186955">
    <property type="component" value="Unassembled WGS sequence"/>
</dbReference>
<name>A0A1Q5T2V9_9EURO</name>
<dbReference type="EMBL" id="MNBE01000719">
    <property type="protein sequence ID" value="OKO94578.1"/>
    <property type="molecule type" value="Genomic_DNA"/>
</dbReference>
<keyword evidence="2" id="KW-1185">Reference proteome</keyword>
<dbReference type="STRING" id="1316194.A0A1Q5T2V9"/>
<reference evidence="1 2" key="1">
    <citation type="submission" date="2016-10" db="EMBL/GenBank/DDBJ databases">
        <title>Genome sequence of the ascomycete fungus Penicillium subrubescens.</title>
        <authorList>
            <person name="De Vries R.P."/>
            <person name="Peng M."/>
            <person name="Dilokpimol A."/>
            <person name="Hilden K."/>
            <person name="Makela M.R."/>
            <person name="Grigoriev I."/>
            <person name="Riley R."/>
            <person name="Granchi Z."/>
        </authorList>
    </citation>
    <scope>NUCLEOTIDE SEQUENCE [LARGE SCALE GENOMIC DNA]</scope>
    <source>
        <strain evidence="1 2">CBS 132785</strain>
    </source>
</reference>
<dbReference type="AlphaFoldDB" id="A0A1Q5T2V9"/>
<organism evidence="1 2">
    <name type="scientific">Penicillium subrubescens</name>
    <dbReference type="NCBI Taxonomy" id="1316194"/>
    <lineage>
        <taxon>Eukaryota</taxon>
        <taxon>Fungi</taxon>
        <taxon>Dikarya</taxon>
        <taxon>Ascomycota</taxon>
        <taxon>Pezizomycotina</taxon>
        <taxon>Eurotiomycetes</taxon>
        <taxon>Eurotiomycetidae</taxon>
        <taxon>Eurotiales</taxon>
        <taxon>Aspergillaceae</taxon>
        <taxon>Penicillium</taxon>
    </lineage>
</organism>